<comment type="caution">
    <text evidence="2">The sequence shown here is derived from an EMBL/GenBank/DDBJ whole genome shotgun (WGS) entry which is preliminary data.</text>
</comment>
<dbReference type="Gene3D" id="3.40.50.1820">
    <property type="entry name" value="alpha/beta hydrolase"/>
    <property type="match status" value="1"/>
</dbReference>
<evidence type="ECO:0000259" key="1">
    <source>
        <dbReference type="Pfam" id="PF12697"/>
    </source>
</evidence>
<dbReference type="InterPro" id="IPR029058">
    <property type="entry name" value="AB_hydrolase_fold"/>
</dbReference>
<dbReference type="Pfam" id="PF12697">
    <property type="entry name" value="Abhydrolase_6"/>
    <property type="match status" value="1"/>
</dbReference>
<dbReference type="PANTHER" id="PTHR43798:SF33">
    <property type="entry name" value="HYDROLASE, PUTATIVE (AFU_ORTHOLOGUE AFUA_2G14860)-RELATED"/>
    <property type="match status" value="1"/>
</dbReference>
<evidence type="ECO:0000313" key="3">
    <source>
        <dbReference type="Proteomes" id="UP000294593"/>
    </source>
</evidence>
<dbReference type="Proteomes" id="UP000294593">
    <property type="component" value="Unassembled WGS sequence"/>
</dbReference>
<dbReference type="InterPro" id="IPR050266">
    <property type="entry name" value="AB_hydrolase_sf"/>
</dbReference>
<sequence length="313" mass="34171">MQSAENLTPSPSLHLVSCPGASRTDAQTHRMAYWRWGDAANPRVLMCVHGLSRQGRDFDTLARELSQHYQVICPDVVGRGHSDWLADAKGYQIFTYASDMVVLVQHLRASLGLAADQVLDLDWVGTSMGGLIGLGFSSVPPQVSGVRLRRFVLNDVGPRLRVEALQRIGDYLGRPLRFASEQEAADYLWSISAGFGPHTPEQWLALSRPLLRPAPDGDGLVLHYDPAIAEPFKGFSAESAASGEAAVWQVYDALTCEVLLLRGADSDLLDADTAREMSQRGPRARLVEFAGVGHAPTLMAPDQVRVVKEFLLA</sequence>
<evidence type="ECO:0000313" key="2">
    <source>
        <dbReference type="EMBL" id="TDP79398.1"/>
    </source>
</evidence>
<keyword evidence="3" id="KW-1185">Reference proteome</keyword>
<protein>
    <submittedName>
        <fullName evidence="2">Pimeloyl-ACP methyl ester carboxylesterase</fullName>
    </submittedName>
</protein>
<organism evidence="2 3">
    <name type="scientific">Aquabacterium commune</name>
    <dbReference type="NCBI Taxonomy" id="70586"/>
    <lineage>
        <taxon>Bacteria</taxon>
        <taxon>Pseudomonadati</taxon>
        <taxon>Pseudomonadota</taxon>
        <taxon>Betaproteobacteria</taxon>
        <taxon>Burkholderiales</taxon>
        <taxon>Aquabacterium</taxon>
    </lineage>
</organism>
<dbReference type="PANTHER" id="PTHR43798">
    <property type="entry name" value="MONOACYLGLYCEROL LIPASE"/>
    <property type="match status" value="1"/>
</dbReference>
<dbReference type="AlphaFoldDB" id="A0A4V3CUQ2"/>
<reference evidence="2 3" key="1">
    <citation type="submission" date="2019-03" db="EMBL/GenBank/DDBJ databases">
        <title>Genomic Encyclopedia of Type Strains, Phase IV (KMG-IV): sequencing the most valuable type-strain genomes for metagenomic binning, comparative biology and taxonomic classification.</title>
        <authorList>
            <person name="Goeker M."/>
        </authorList>
    </citation>
    <scope>NUCLEOTIDE SEQUENCE [LARGE SCALE GENOMIC DNA]</scope>
    <source>
        <strain evidence="2 3">DSM 11901</strain>
    </source>
</reference>
<dbReference type="InterPro" id="IPR000073">
    <property type="entry name" value="AB_hydrolase_1"/>
</dbReference>
<dbReference type="GO" id="GO:0016020">
    <property type="term" value="C:membrane"/>
    <property type="evidence" value="ECO:0007669"/>
    <property type="project" value="TreeGrafter"/>
</dbReference>
<proteinExistence type="predicted"/>
<gene>
    <name evidence="2" type="ORF">EV672_11427</name>
</gene>
<name>A0A4V3CUQ2_9BURK</name>
<accession>A0A4V3CUQ2</accession>
<dbReference type="EMBL" id="SNXW01000014">
    <property type="protein sequence ID" value="TDP79398.1"/>
    <property type="molecule type" value="Genomic_DNA"/>
</dbReference>
<dbReference type="SUPFAM" id="SSF53474">
    <property type="entry name" value="alpha/beta-Hydrolases"/>
    <property type="match status" value="1"/>
</dbReference>
<feature type="domain" description="AB hydrolase-1" evidence="1">
    <location>
        <begin position="47"/>
        <end position="304"/>
    </location>
</feature>